<dbReference type="Gene3D" id="1.20.1280.50">
    <property type="match status" value="1"/>
</dbReference>
<feature type="domain" description="F-box protein AT5G49610-like beta-propeller" evidence="1">
    <location>
        <begin position="150"/>
        <end position="366"/>
    </location>
</feature>
<dbReference type="SUPFAM" id="SSF81383">
    <property type="entry name" value="F-box domain"/>
    <property type="match status" value="1"/>
</dbReference>
<dbReference type="InterPro" id="IPR056594">
    <property type="entry name" value="AT5G49610-like_b-prop"/>
</dbReference>
<dbReference type="Gramene" id="TRITD4Av1G002590.2">
    <property type="protein sequence ID" value="TRITD4Av1G002590.2"/>
    <property type="gene ID" value="TRITD4Av1G002590"/>
</dbReference>
<dbReference type="PANTHER" id="PTHR33207">
    <property type="entry name" value="F-BOX DOMAIN CONTAINING PROTEIN-RELATED"/>
    <property type="match status" value="1"/>
</dbReference>
<dbReference type="EMBL" id="LT934117">
    <property type="protein sequence ID" value="VAH87037.1"/>
    <property type="molecule type" value="Genomic_DNA"/>
</dbReference>
<dbReference type="InterPro" id="IPR036047">
    <property type="entry name" value="F-box-like_dom_sf"/>
</dbReference>
<dbReference type="OMA" id="VEWHNCK"/>
<organism evidence="2 3">
    <name type="scientific">Triticum turgidum subsp. durum</name>
    <name type="common">Durum wheat</name>
    <name type="synonym">Triticum durum</name>
    <dbReference type="NCBI Taxonomy" id="4567"/>
    <lineage>
        <taxon>Eukaryota</taxon>
        <taxon>Viridiplantae</taxon>
        <taxon>Streptophyta</taxon>
        <taxon>Embryophyta</taxon>
        <taxon>Tracheophyta</taxon>
        <taxon>Spermatophyta</taxon>
        <taxon>Magnoliopsida</taxon>
        <taxon>Liliopsida</taxon>
        <taxon>Poales</taxon>
        <taxon>Poaceae</taxon>
        <taxon>BOP clade</taxon>
        <taxon>Pooideae</taxon>
        <taxon>Triticodae</taxon>
        <taxon>Triticeae</taxon>
        <taxon>Triticinae</taxon>
        <taxon>Triticum</taxon>
    </lineage>
</organism>
<name>A0A9R0S2E9_TRITD</name>
<evidence type="ECO:0000313" key="2">
    <source>
        <dbReference type="EMBL" id="VAH87037.1"/>
    </source>
</evidence>
<proteinExistence type="predicted"/>
<gene>
    <name evidence="2" type="ORF">TRITD_4Av1G002590</name>
</gene>
<keyword evidence="3" id="KW-1185">Reference proteome</keyword>
<dbReference type="AlphaFoldDB" id="A0A9R0S2E9"/>
<evidence type="ECO:0000259" key="1">
    <source>
        <dbReference type="Pfam" id="PF23635"/>
    </source>
</evidence>
<accession>A0A9R0S2E9</accession>
<protein>
    <recommendedName>
        <fullName evidence="1">F-box protein AT5G49610-like beta-propeller domain-containing protein</fullName>
    </recommendedName>
</protein>
<sequence>MSALTPSILPRAACPDPVFPAAMAGGLLAAATPAEPESTTTTTVSSLGKDLLLDIFLRLPNLPALVRAALACRTWLGAVRSSPSFRRLFHALHPAPLLGIFLETDGICIPTFVPVRRFDPDVAVSLRRGDFFLTSLPAEGDASRGWLLDDCRGGRALLWNALHGSLAALNPMTWAVDSLPMPPVDFMAETRNFLGFHLLYSDEKPSSFRVVCICADASRVRAAVFSSETWDWAINPWVEIGGNNSLKCKTSTLVGDSVYWPCHGEAHMIRIDATTMDVTTVDLPSQAKVEWHNCKAGETKDGGLCIAHVSADFLLQVWTHSVDGDGIQSWIPHKAISLGAQVDRITEGFQGDLKVVQVRDGTAYLSRTMMTPSGLLCCWFFSLCLETMELDLLIQGRYDGRGYPYIMAWPPSLVGDEAPELEGSE</sequence>
<reference evidence="2 3" key="1">
    <citation type="submission" date="2017-09" db="EMBL/GenBank/DDBJ databases">
        <authorList>
            <consortium name="International Durum Wheat Genome Sequencing Consortium (IDWGSC)"/>
            <person name="Milanesi L."/>
        </authorList>
    </citation>
    <scope>NUCLEOTIDE SEQUENCE [LARGE SCALE GENOMIC DNA]</scope>
    <source>
        <strain evidence="3">cv. Svevo</strain>
    </source>
</reference>
<dbReference type="Proteomes" id="UP000324705">
    <property type="component" value="Chromosome 4A"/>
</dbReference>
<dbReference type="Pfam" id="PF23635">
    <property type="entry name" value="Beta-prop_AT5G49610-like"/>
    <property type="match status" value="1"/>
</dbReference>
<evidence type="ECO:0000313" key="3">
    <source>
        <dbReference type="Proteomes" id="UP000324705"/>
    </source>
</evidence>